<dbReference type="PANTHER" id="PTHR43628">
    <property type="entry name" value="ACTIVATOR OF C KINASE PROTEIN 1-RELATED"/>
    <property type="match status" value="1"/>
</dbReference>
<dbReference type="OrthoDB" id="1045962at2"/>
<keyword evidence="1" id="KW-0472">Membrane</keyword>
<dbReference type="AlphaFoldDB" id="A0A1H4BX00"/>
<gene>
    <name evidence="2" type="ORF">SAMN05192529_1253</name>
</gene>
<dbReference type="SUPFAM" id="SSF81901">
    <property type="entry name" value="HCP-like"/>
    <property type="match status" value="1"/>
</dbReference>
<evidence type="ECO:0000313" key="3">
    <source>
        <dbReference type="Proteomes" id="UP000199041"/>
    </source>
</evidence>
<organism evidence="2 3">
    <name type="scientific">Arachidicoccus rhizosphaerae</name>
    <dbReference type="NCBI Taxonomy" id="551991"/>
    <lineage>
        <taxon>Bacteria</taxon>
        <taxon>Pseudomonadati</taxon>
        <taxon>Bacteroidota</taxon>
        <taxon>Chitinophagia</taxon>
        <taxon>Chitinophagales</taxon>
        <taxon>Chitinophagaceae</taxon>
        <taxon>Arachidicoccus</taxon>
    </lineage>
</organism>
<keyword evidence="1" id="KW-0812">Transmembrane</keyword>
<keyword evidence="3" id="KW-1185">Reference proteome</keyword>
<dbReference type="Gene3D" id="1.25.40.10">
    <property type="entry name" value="Tetratricopeptide repeat domain"/>
    <property type="match status" value="1"/>
</dbReference>
<name>A0A1H4BX00_9BACT</name>
<dbReference type="EMBL" id="FNQY01000025">
    <property type="protein sequence ID" value="SEA52372.1"/>
    <property type="molecule type" value="Genomic_DNA"/>
</dbReference>
<dbReference type="NCBIfam" id="TIGR04183">
    <property type="entry name" value="Por_Secre_tail"/>
    <property type="match status" value="1"/>
</dbReference>
<dbReference type="InterPro" id="IPR052945">
    <property type="entry name" value="Mitotic_Regulator"/>
</dbReference>
<dbReference type="Proteomes" id="UP000199041">
    <property type="component" value="Unassembled WGS sequence"/>
</dbReference>
<reference evidence="2 3" key="1">
    <citation type="submission" date="2016-10" db="EMBL/GenBank/DDBJ databases">
        <authorList>
            <person name="de Groot N.N."/>
        </authorList>
    </citation>
    <scope>NUCLEOTIDE SEQUENCE [LARGE SCALE GENOMIC DNA]</scope>
    <source>
        <strain evidence="2 3">Vu-144</strain>
    </source>
</reference>
<dbReference type="InterPro" id="IPR006597">
    <property type="entry name" value="Sel1-like"/>
</dbReference>
<dbReference type="Pfam" id="PF08238">
    <property type="entry name" value="Sel1"/>
    <property type="match status" value="3"/>
</dbReference>
<dbReference type="STRING" id="551991.SAMN05192529_1253"/>
<dbReference type="InterPro" id="IPR026444">
    <property type="entry name" value="Secre_tail"/>
</dbReference>
<accession>A0A1H4BX00</accession>
<dbReference type="PANTHER" id="PTHR43628:SF1">
    <property type="entry name" value="CHITIN SYNTHASE REGULATORY FACTOR 2-RELATED"/>
    <property type="match status" value="1"/>
</dbReference>
<evidence type="ECO:0000313" key="2">
    <source>
        <dbReference type="EMBL" id="SEA52372.1"/>
    </source>
</evidence>
<dbReference type="SMART" id="SM00671">
    <property type="entry name" value="SEL1"/>
    <property type="match status" value="3"/>
</dbReference>
<evidence type="ECO:0000256" key="1">
    <source>
        <dbReference type="SAM" id="Phobius"/>
    </source>
</evidence>
<dbReference type="RefSeq" id="WP_091400508.1">
    <property type="nucleotide sequence ID" value="NZ_FNQY01000025.1"/>
</dbReference>
<protein>
    <submittedName>
        <fullName evidence="2">Por secretion system C-terminal sorting domain-containing protein</fullName>
    </submittedName>
</protein>
<keyword evidence="1" id="KW-1133">Transmembrane helix</keyword>
<dbReference type="InterPro" id="IPR011990">
    <property type="entry name" value="TPR-like_helical_dom_sf"/>
</dbReference>
<proteinExistence type="predicted"/>
<feature type="transmembrane region" description="Helical" evidence="1">
    <location>
        <begin position="24"/>
        <end position="42"/>
    </location>
</feature>
<sequence>MSQTLHEKGPGIVLSGRPFRLAPLLYRTFLLGALLMIGYTGFCQFVSADRQALTKDSSRSLPQEQASKEALIKKYYRLGLAYRSGDSLPRNYKKAFLYFSKAAELGDPQSVYAIGMSFYKGTGCQQNYDLAANYFRQGAYAGRDNSMYMLALCYRNDYVSVPNHLDSAKYWLQKAAALGYRQAIQELNTKNPEYTGSQEAEALLAKIHNAALPAKIPVNQFIAIQPVVPEAQLVFGDYWGYIINYDWSGRHIVSTDKLHLELRPDTTTTATNSQITGKWMEKDASVKIQADFKDDSLVFRKTKYRRKDHYSSADGIAYQFKDAALNFVRKDDSVFLAGNIYMFSEERNEPSKPILIALVRSVSSAAADSSLSLNKNKVKTADNTASGPAAYITSAYPNPFASFLNVAFQVTRASKVSVELYTINGIKVFAKAPENLNPGVYKIRIQPSLPLGVQSYILRIVYDEGSQNVKVIKR</sequence>